<evidence type="ECO:0000313" key="3">
    <source>
        <dbReference type="Proteomes" id="UP000244016"/>
    </source>
</evidence>
<gene>
    <name evidence="2" type="ORF">BLITH_0983</name>
</gene>
<sequence length="54" mass="6055">MKSLDKQIRETEKEHPEGRSFRVSGRLPDGSMETSTAHLVRGKSNFAVPRVVSD</sequence>
<protein>
    <submittedName>
        <fullName evidence="2">Uncharacterized protein</fullName>
    </submittedName>
</protein>
<dbReference type="Proteomes" id="UP000244016">
    <property type="component" value="Unassembled WGS sequence"/>
</dbReference>
<reference evidence="2 3" key="1">
    <citation type="submission" date="2017-08" db="EMBL/GenBank/DDBJ databases">
        <title>Burning lignite coal seam in the remote Altai Mountains harbors a hydrogen-driven thermophilic microbial community.</title>
        <authorList>
            <person name="Kadnikov V.V."/>
            <person name="Mardanov A.V."/>
            <person name="Ivasenko D."/>
            <person name="Beletsky A.V."/>
            <person name="Karnachuk O.V."/>
            <person name="Ravin N.V."/>
        </authorList>
    </citation>
    <scope>NUCLEOTIDE SEQUENCE [LARGE SCALE GENOMIC DNA]</scope>
    <source>
        <strain evidence="2">AL31</strain>
    </source>
</reference>
<dbReference type="EMBL" id="PEBW01000003">
    <property type="protein sequence ID" value="PTQ52016.1"/>
    <property type="molecule type" value="Genomic_DNA"/>
</dbReference>
<organism evidence="2 3">
    <name type="scientific">Brockia lithotrophica</name>
    <dbReference type="NCBI Taxonomy" id="933949"/>
    <lineage>
        <taxon>Bacteria</taxon>
        <taxon>Bacillati</taxon>
        <taxon>Bacillota</taxon>
        <taxon>Bacilli</taxon>
        <taxon>Bacillales</taxon>
        <taxon>Bacillales Family X. Incertae Sedis</taxon>
        <taxon>Brockia</taxon>
    </lineage>
</organism>
<comment type="caution">
    <text evidence="2">The sequence shown here is derived from an EMBL/GenBank/DDBJ whole genome shotgun (WGS) entry which is preliminary data.</text>
</comment>
<feature type="compositionally biased region" description="Basic and acidic residues" evidence="1">
    <location>
        <begin position="1"/>
        <end position="20"/>
    </location>
</feature>
<dbReference type="AlphaFoldDB" id="A0A2T5G750"/>
<accession>A0A2T5G750</accession>
<feature type="region of interest" description="Disordered" evidence="1">
    <location>
        <begin position="1"/>
        <end position="40"/>
    </location>
</feature>
<name>A0A2T5G750_9BACL</name>
<evidence type="ECO:0000256" key="1">
    <source>
        <dbReference type="SAM" id="MobiDB-lite"/>
    </source>
</evidence>
<proteinExistence type="predicted"/>
<evidence type="ECO:0000313" key="2">
    <source>
        <dbReference type="EMBL" id="PTQ52016.1"/>
    </source>
</evidence>